<evidence type="ECO:0000256" key="1">
    <source>
        <dbReference type="SAM" id="MobiDB-lite"/>
    </source>
</evidence>
<feature type="region of interest" description="Disordered" evidence="1">
    <location>
        <begin position="45"/>
        <end position="124"/>
    </location>
</feature>
<feature type="compositionally biased region" description="Low complexity" evidence="1">
    <location>
        <begin position="287"/>
        <end position="310"/>
    </location>
</feature>
<accession>A0AAE0ZQX2</accession>
<dbReference type="EMBL" id="JAWDGP010003545">
    <property type="protein sequence ID" value="KAK3773351.1"/>
    <property type="molecule type" value="Genomic_DNA"/>
</dbReference>
<feature type="compositionally biased region" description="Basic and acidic residues" evidence="1">
    <location>
        <begin position="1"/>
        <end position="12"/>
    </location>
</feature>
<dbReference type="Proteomes" id="UP001283361">
    <property type="component" value="Unassembled WGS sequence"/>
</dbReference>
<organism evidence="2 3">
    <name type="scientific">Elysia crispata</name>
    <name type="common">lettuce slug</name>
    <dbReference type="NCBI Taxonomy" id="231223"/>
    <lineage>
        <taxon>Eukaryota</taxon>
        <taxon>Metazoa</taxon>
        <taxon>Spiralia</taxon>
        <taxon>Lophotrochozoa</taxon>
        <taxon>Mollusca</taxon>
        <taxon>Gastropoda</taxon>
        <taxon>Heterobranchia</taxon>
        <taxon>Euthyneura</taxon>
        <taxon>Panpulmonata</taxon>
        <taxon>Sacoglossa</taxon>
        <taxon>Placobranchoidea</taxon>
        <taxon>Plakobranchidae</taxon>
        <taxon>Elysia</taxon>
    </lineage>
</organism>
<proteinExistence type="predicted"/>
<feature type="compositionally biased region" description="Polar residues" evidence="1">
    <location>
        <begin position="357"/>
        <end position="384"/>
    </location>
</feature>
<protein>
    <submittedName>
        <fullName evidence="2">Uncharacterized protein</fullName>
    </submittedName>
</protein>
<feature type="compositionally biased region" description="Low complexity" evidence="1">
    <location>
        <begin position="335"/>
        <end position="352"/>
    </location>
</feature>
<name>A0AAE0ZQX2_9GAST</name>
<evidence type="ECO:0000313" key="3">
    <source>
        <dbReference type="Proteomes" id="UP001283361"/>
    </source>
</evidence>
<feature type="region of interest" description="Disordered" evidence="1">
    <location>
        <begin position="157"/>
        <end position="176"/>
    </location>
</feature>
<feature type="region of interest" description="Disordered" evidence="1">
    <location>
        <begin position="196"/>
        <end position="310"/>
    </location>
</feature>
<feature type="compositionally biased region" description="Polar residues" evidence="1">
    <location>
        <begin position="157"/>
        <end position="170"/>
    </location>
</feature>
<feature type="compositionally biased region" description="Polar residues" evidence="1">
    <location>
        <begin position="16"/>
        <end position="26"/>
    </location>
</feature>
<keyword evidence="3" id="KW-1185">Reference proteome</keyword>
<feature type="compositionally biased region" description="Low complexity" evidence="1">
    <location>
        <begin position="90"/>
        <end position="107"/>
    </location>
</feature>
<dbReference type="AlphaFoldDB" id="A0AAE0ZQX2"/>
<gene>
    <name evidence="2" type="ORF">RRG08_023231</name>
</gene>
<sequence>MWTEKWWDDGRPPHATPTTIPNSNTAVNGVKLTNGFTISQTPSARLTMSNGVGSDSVDSSDHHRTLSNAHGDWELIISPTSQVDSTMPFTSSSSPDTGFSTSSSSTSLKPAAKLTKKSRASLSNGKSLIGKRLATNKSTPDIDLDRDQSLNAAQRLSTINGNARDTSHSTPVDVGKEQSNGIDRLIVVTDGGNCHTRHSSISSNDWQLSDTTTSNSNLISKPNEKNTGQDGTLSDRLIDISTEIGLESPSSKTSSSRGSEVTPNLSPSPARVFPDLSFDLSTTQRVTSGSTSDHSCSWSDSSDAASWDSSLKTPPLYDVCDIASSLSTERQTHRLPSMQSQLSTPSSSSSPLKNPRQDTGTSATTDNGNKSKLSLETTPRSSWSEEPAVLTLDSESSYFHAPTASTVPLQGLKNTTREQDSAIEKKVPKSFSNRGPVPLANGHAGKQRAYTLMSEEGEESRSVVLYEYEKPKQTLGGKTLSHFQPNQFILDPFCYC</sequence>
<feature type="compositionally biased region" description="Polar residues" evidence="1">
    <location>
        <begin position="199"/>
        <end position="232"/>
    </location>
</feature>
<feature type="region of interest" description="Disordered" evidence="1">
    <location>
        <begin position="328"/>
        <end position="387"/>
    </location>
</feature>
<feature type="region of interest" description="Disordered" evidence="1">
    <location>
        <begin position="1"/>
        <end position="26"/>
    </location>
</feature>
<comment type="caution">
    <text evidence="2">The sequence shown here is derived from an EMBL/GenBank/DDBJ whole genome shotgun (WGS) entry which is preliminary data.</text>
</comment>
<feature type="compositionally biased region" description="Low complexity" evidence="1">
    <location>
        <begin position="248"/>
        <end position="259"/>
    </location>
</feature>
<feature type="compositionally biased region" description="Polar residues" evidence="1">
    <location>
        <begin position="78"/>
        <end position="89"/>
    </location>
</feature>
<evidence type="ECO:0000313" key="2">
    <source>
        <dbReference type="EMBL" id="KAK3773351.1"/>
    </source>
</evidence>
<reference evidence="2" key="1">
    <citation type="journal article" date="2023" name="G3 (Bethesda)">
        <title>A reference genome for the long-term kleptoplast-retaining sea slug Elysia crispata morphotype clarki.</title>
        <authorList>
            <person name="Eastman K.E."/>
            <person name="Pendleton A.L."/>
            <person name="Shaikh M.A."/>
            <person name="Suttiyut T."/>
            <person name="Ogas R."/>
            <person name="Tomko P."/>
            <person name="Gavelis G."/>
            <person name="Widhalm J.R."/>
            <person name="Wisecaver J.H."/>
        </authorList>
    </citation>
    <scope>NUCLEOTIDE SEQUENCE</scope>
    <source>
        <strain evidence="2">ECLA1</strain>
    </source>
</reference>